<feature type="transmembrane region" description="Helical" evidence="3">
    <location>
        <begin position="379"/>
        <end position="397"/>
    </location>
</feature>
<evidence type="ECO:0000313" key="4">
    <source>
        <dbReference type="EMBL" id="VAX22305.1"/>
    </source>
</evidence>
<feature type="transmembrane region" description="Helical" evidence="3">
    <location>
        <begin position="139"/>
        <end position="157"/>
    </location>
</feature>
<dbReference type="InterPro" id="IPR019734">
    <property type="entry name" value="TPR_rpt"/>
</dbReference>
<dbReference type="InterPro" id="IPR052346">
    <property type="entry name" value="O-mannosyl-transferase_TMTC"/>
</dbReference>
<keyword evidence="1" id="KW-0677">Repeat</keyword>
<sequence>MIDKPETVKSYTTFTGPLFSSILHSLIIFIVLVFAYQGTFTQSFKFDSEWAVRLNENIRDLSDIKAIWSFNPSRFLTFLSLAVNYHFGELDVFGYHLVNFLIHFLNALLVYWLARVIISTRWGVEAITGPEGGEPSSGLARLFPLFVAILFAIHPIQTESVTYIWQRNTSLSAFFYLFSMILYLKSSLCNEPDGGKLKNRSRFYFAGSLFFAVCAMCAKQISITLPVTIVMLELFFVSGSIARLREKTVRLAAFIPILLIIPALTALGMNQEIKDVGAFADSVVTHKQYLLTQLNVIVMYLKLLVAPVGLNLDYDFPLANSFLDSAVSFVILSALAGLGFALFNKNRVVSFSILFFFLTISVESSIFPLADIVFEHRTYLPSVGFFLVFGVIAFQMADRLRRVNAHSALLVFLAVTVAAMAFGARARNEAWKDNETLWSDVIKKSPGKARGYLNLGVFYFKNGDNKKAEKLFRQALIVDPKSTFSLFKLARIYERKKLYQKMISPLERAIKINPALIDFRYALANTYHRNKMYSKAVRQYRIVIRLGMGKLVQPHLNLASALALSGHVDESIKALKEALKVDPDNATALGNLGALYTYKGDKEKAQEYLQRAKPQI</sequence>
<dbReference type="AlphaFoldDB" id="A0A3B1CT97"/>
<keyword evidence="3" id="KW-0812">Transmembrane</keyword>
<dbReference type="Gene3D" id="1.25.40.10">
    <property type="entry name" value="Tetratricopeptide repeat domain"/>
    <property type="match status" value="1"/>
</dbReference>
<dbReference type="Pfam" id="PF13424">
    <property type="entry name" value="TPR_12"/>
    <property type="match status" value="1"/>
</dbReference>
<reference evidence="4" key="1">
    <citation type="submission" date="2018-06" db="EMBL/GenBank/DDBJ databases">
        <authorList>
            <person name="Zhirakovskaya E."/>
        </authorList>
    </citation>
    <scope>NUCLEOTIDE SEQUENCE</scope>
</reference>
<feature type="transmembrane region" description="Helical" evidence="3">
    <location>
        <begin position="322"/>
        <end position="343"/>
    </location>
</feature>
<dbReference type="SMART" id="SM00028">
    <property type="entry name" value="TPR"/>
    <property type="match status" value="5"/>
</dbReference>
<name>A0A3B1CT97_9ZZZZ</name>
<dbReference type="PROSITE" id="PS50293">
    <property type="entry name" value="TPR_REGION"/>
    <property type="match status" value="1"/>
</dbReference>
<dbReference type="Pfam" id="PF00515">
    <property type="entry name" value="TPR_1"/>
    <property type="match status" value="1"/>
</dbReference>
<feature type="transmembrane region" description="Helical" evidence="3">
    <location>
        <begin position="251"/>
        <end position="269"/>
    </location>
</feature>
<feature type="transmembrane region" description="Helical" evidence="3">
    <location>
        <begin position="349"/>
        <end position="367"/>
    </location>
</feature>
<dbReference type="Pfam" id="PF13181">
    <property type="entry name" value="TPR_8"/>
    <property type="match status" value="1"/>
</dbReference>
<proteinExistence type="predicted"/>
<evidence type="ECO:0000256" key="3">
    <source>
        <dbReference type="SAM" id="Phobius"/>
    </source>
</evidence>
<evidence type="ECO:0000256" key="2">
    <source>
        <dbReference type="ARBA" id="ARBA00022803"/>
    </source>
</evidence>
<keyword evidence="3" id="KW-0472">Membrane</keyword>
<evidence type="ECO:0000256" key="1">
    <source>
        <dbReference type="ARBA" id="ARBA00022737"/>
    </source>
</evidence>
<dbReference type="EMBL" id="UOGB01000233">
    <property type="protein sequence ID" value="VAX22305.1"/>
    <property type="molecule type" value="Genomic_DNA"/>
</dbReference>
<feature type="transmembrane region" description="Helical" evidence="3">
    <location>
        <begin position="289"/>
        <end position="310"/>
    </location>
</feature>
<keyword evidence="2" id="KW-0802">TPR repeat</keyword>
<feature type="transmembrane region" description="Helical" evidence="3">
    <location>
        <begin position="203"/>
        <end position="221"/>
    </location>
</feature>
<keyword evidence="3" id="KW-1133">Transmembrane helix</keyword>
<accession>A0A3B1CT97</accession>
<dbReference type="PANTHER" id="PTHR44227">
    <property type="match status" value="1"/>
</dbReference>
<feature type="transmembrane region" description="Helical" evidence="3">
    <location>
        <begin position="163"/>
        <end position="183"/>
    </location>
</feature>
<feature type="transmembrane region" description="Helical" evidence="3">
    <location>
        <begin position="18"/>
        <end position="36"/>
    </location>
</feature>
<feature type="transmembrane region" description="Helical" evidence="3">
    <location>
        <begin position="93"/>
        <end position="118"/>
    </location>
</feature>
<gene>
    <name evidence="4" type="ORF">MNBD_NITROSPINAE03-418</name>
</gene>
<feature type="transmembrane region" description="Helical" evidence="3">
    <location>
        <begin position="403"/>
        <end position="424"/>
    </location>
</feature>
<protein>
    <submittedName>
        <fullName evidence="4">TPR repeat</fullName>
    </submittedName>
</protein>
<dbReference type="PROSITE" id="PS50005">
    <property type="entry name" value="TPR"/>
    <property type="match status" value="2"/>
</dbReference>
<dbReference type="InterPro" id="IPR011990">
    <property type="entry name" value="TPR-like_helical_dom_sf"/>
</dbReference>
<dbReference type="PANTHER" id="PTHR44227:SF3">
    <property type="entry name" value="PROTEIN O-MANNOSYL-TRANSFERASE TMTC4"/>
    <property type="match status" value="1"/>
</dbReference>
<organism evidence="4">
    <name type="scientific">hydrothermal vent metagenome</name>
    <dbReference type="NCBI Taxonomy" id="652676"/>
    <lineage>
        <taxon>unclassified sequences</taxon>
        <taxon>metagenomes</taxon>
        <taxon>ecological metagenomes</taxon>
    </lineage>
</organism>
<dbReference type="SUPFAM" id="SSF48452">
    <property type="entry name" value="TPR-like"/>
    <property type="match status" value="1"/>
</dbReference>